<dbReference type="InterPro" id="IPR006201">
    <property type="entry name" value="Neur_channel"/>
</dbReference>
<dbReference type="OrthoDB" id="5975154at2759"/>
<dbReference type="SUPFAM" id="SSF63712">
    <property type="entry name" value="Nicotinic receptor ligand binding domain-like"/>
    <property type="match status" value="1"/>
</dbReference>
<dbReference type="InterPro" id="IPR036734">
    <property type="entry name" value="Neur_chan_lig-bd_sf"/>
</dbReference>
<evidence type="ECO:0000256" key="6">
    <source>
        <dbReference type="SAM" id="Coils"/>
    </source>
</evidence>
<keyword evidence="3 5" id="KW-1133">Transmembrane helix</keyword>
<feature type="coiled-coil region" evidence="6">
    <location>
        <begin position="438"/>
        <end position="465"/>
    </location>
</feature>
<evidence type="ECO:0000259" key="7">
    <source>
        <dbReference type="Pfam" id="PF02931"/>
    </source>
</evidence>
<dbReference type="InterPro" id="IPR036719">
    <property type="entry name" value="Neuro-gated_channel_TM_sf"/>
</dbReference>
<dbReference type="SUPFAM" id="SSF90112">
    <property type="entry name" value="Neurotransmitter-gated ion-channel transmembrane pore"/>
    <property type="match status" value="1"/>
</dbReference>
<feature type="transmembrane region" description="Helical" evidence="5">
    <location>
        <begin position="312"/>
        <end position="335"/>
    </location>
</feature>
<dbReference type="GO" id="GO:0005230">
    <property type="term" value="F:extracellular ligand-gated monoatomic ion channel activity"/>
    <property type="evidence" value="ECO:0007669"/>
    <property type="project" value="InterPro"/>
</dbReference>
<feature type="transmembrane region" description="Helical" evidence="5">
    <location>
        <begin position="347"/>
        <end position="367"/>
    </location>
</feature>
<dbReference type="AlphaFoldDB" id="A0A9Q1FN45"/>
<reference evidence="8" key="1">
    <citation type="journal article" date="2023" name="Science">
        <title>Genome structures resolve the early diversification of teleost fishes.</title>
        <authorList>
            <person name="Parey E."/>
            <person name="Louis A."/>
            <person name="Montfort J."/>
            <person name="Bouchez O."/>
            <person name="Roques C."/>
            <person name="Iampietro C."/>
            <person name="Lluch J."/>
            <person name="Castinel A."/>
            <person name="Donnadieu C."/>
            <person name="Desvignes T."/>
            <person name="Floi Bucao C."/>
            <person name="Jouanno E."/>
            <person name="Wen M."/>
            <person name="Mejri S."/>
            <person name="Dirks R."/>
            <person name="Jansen H."/>
            <person name="Henkel C."/>
            <person name="Chen W.J."/>
            <person name="Zahm M."/>
            <person name="Cabau C."/>
            <person name="Klopp C."/>
            <person name="Thompson A.W."/>
            <person name="Robinson-Rechavi M."/>
            <person name="Braasch I."/>
            <person name="Lecointre G."/>
            <person name="Bobe J."/>
            <person name="Postlethwait J.H."/>
            <person name="Berthelot C."/>
            <person name="Roest Crollius H."/>
            <person name="Guiguen Y."/>
        </authorList>
    </citation>
    <scope>NUCLEOTIDE SEQUENCE</scope>
    <source>
        <strain evidence="8">WJC10195</strain>
    </source>
</reference>
<dbReference type="InterPro" id="IPR038050">
    <property type="entry name" value="Neuro_actylchol_rec"/>
</dbReference>
<protein>
    <recommendedName>
        <fullName evidence="7">Neurotransmitter-gated ion-channel ligand-binding domain-containing protein</fullName>
    </recommendedName>
</protein>
<sequence length="496" mass="55750">MGNYWRVQYVSTTAHSKCSPQLPPTFTPGLVSVAALPHSHILGMSRVGPNVRPGCLAITLLGVLFLPFLSGAGSINAPAVIGRLGSPAPPSLSQWLRSVLEESWARLRPVRYGRSPVRVTVGFNVQNVLGMNEKQERLLLYVLYRQVWQDERFSWDPILHQGVQRVTVPAESIWVPDVVIYEMWVHCLFPYSCLRVGREEESRRSTQVSITHLGWVEQLQPRLLESRCPLNLFHFPLDHHTCNLTFVLQAHPYEVEVHWGSGLERGSREWEGSFSRGEWEMLSLTVSPTLNPLPHLHTSAVRVQVTVRRRPLLYLVTLLLPSSLLLVLDILGFLVPVHLKQRISMKASIFTGHFIFIISIFTLFPPFTRDMPLIGSQWEESVGQDTRLPLPIRALGPELVGGSWDDSLLCVSPSADQFGDTTGGGDGCPAEELQGGSLGALRRDLARVKRDLRSQREERERLSACRELGSALDRAYLYLHCLVLLTGGVVLHMQWH</sequence>
<keyword evidence="5" id="KW-0813">Transport</keyword>
<accession>A0A9Q1FN45</accession>
<dbReference type="GO" id="GO:0016020">
    <property type="term" value="C:membrane"/>
    <property type="evidence" value="ECO:0007669"/>
    <property type="project" value="UniProtKB-SubCell"/>
</dbReference>
<gene>
    <name evidence="8" type="ORF">SKAU_G00117840</name>
</gene>
<evidence type="ECO:0000256" key="1">
    <source>
        <dbReference type="ARBA" id="ARBA00004141"/>
    </source>
</evidence>
<evidence type="ECO:0000256" key="5">
    <source>
        <dbReference type="RuleBase" id="RU000687"/>
    </source>
</evidence>
<dbReference type="EMBL" id="JAINUF010000004">
    <property type="protein sequence ID" value="KAJ8362953.1"/>
    <property type="molecule type" value="Genomic_DNA"/>
</dbReference>
<feature type="transmembrane region" description="Helical" evidence="5">
    <location>
        <begin position="476"/>
        <end position="495"/>
    </location>
</feature>
<keyword evidence="5" id="KW-0407">Ion channel</keyword>
<feature type="domain" description="Neurotransmitter-gated ion-channel ligand-binding" evidence="7">
    <location>
        <begin position="96"/>
        <end position="311"/>
    </location>
</feature>
<comment type="caution">
    <text evidence="5">Lacks conserved residue(s) required for the propagation of feature annotation.</text>
</comment>
<dbReference type="PROSITE" id="PS00236">
    <property type="entry name" value="NEUROTR_ION_CHANNEL"/>
    <property type="match status" value="1"/>
</dbReference>
<comment type="subcellular location">
    <subcellularLocation>
        <location evidence="1">Membrane</location>
        <topology evidence="1">Multi-pass membrane protein</topology>
    </subcellularLocation>
</comment>
<evidence type="ECO:0000256" key="4">
    <source>
        <dbReference type="ARBA" id="ARBA00023136"/>
    </source>
</evidence>
<keyword evidence="5" id="KW-0406">Ion transport</keyword>
<evidence type="ECO:0000313" key="8">
    <source>
        <dbReference type="EMBL" id="KAJ8362953.1"/>
    </source>
</evidence>
<dbReference type="PRINTS" id="PR00252">
    <property type="entry name" value="NRIONCHANNEL"/>
</dbReference>
<keyword evidence="9" id="KW-1185">Reference proteome</keyword>
<comment type="caution">
    <text evidence="8">The sequence shown here is derived from an EMBL/GenBank/DDBJ whole genome shotgun (WGS) entry which is preliminary data.</text>
</comment>
<comment type="similarity">
    <text evidence="5">Belongs to the ligand-gated ion channel (TC 1.A.9) family.</text>
</comment>
<dbReference type="InterPro" id="IPR006202">
    <property type="entry name" value="Neur_chan_lig-bd"/>
</dbReference>
<dbReference type="InterPro" id="IPR018000">
    <property type="entry name" value="Neurotransmitter_ion_chnl_CS"/>
</dbReference>
<dbReference type="GO" id="GO:0004888">
    <property type="term" value="F:transmembrane signaling receptor activity"/>
    <property type="evidence" value="ECO:0007669"/>
    <property type="project" value="InterPro"/>
</dbReference>
<dbReference type="Gene3D" id="2.70.170.10">
    <property type="entry name" value="Neurotransmitter-gated ion-channel ligand-binding domain"/>
    <property type="match status" value="1"/>
</dbReference>
<name>A0A9Q1FN45_SYNKA</name>
<proteinExistence type="inferred from homology"/>
<dbReference type="Pfam" id="PF02931">
    <property type="entry name" value="Neur_chan_LBD"/>
    <property type="match status" value="1"/>
</dbReference>
<dbReference type="Proteomes" id="UP001152622">
    <property type="component" value="Chromosome 4"/>
</dbReference>
<organism evidence="8 9">
    <name type="scientific">Synaphobranchus kaupii</name>
    <name type="common">Kaup's arrowtooth eel</name>
    <dbReference type="NCBI Taxonomy" id="118154"/>
    <lineage>
        <taxon>Eukaryota</taxon>
        <taxon>Metazoa</taxon>
        <taxon>Chordata</taxon>
        <taxon>Craniata</taxon>
        <taxon>Vertebrata</taxon>
        <taxon>Euteleostomi</taxon>
        <taxon>Actinopterygii</taxon>
        <taxon>Neopterygii</taxon>
        <taxon>Teleostei</taxon>
        <taxon>Anguilliformes</taxon>
        <taxon>Synaphobranchidae</taxon>
        <taxon>Synaphobranchus</taxon>
    </lineage>
</organism>
<dbReference type="Gene3D" id="1.20.58.390">
    <property type="entry name" value="Neurotransmitter-gated ion-channel transmembrane domain"/>
    <property type="match status" value="1"/>
</dbReference>
<keyword evidence="4 5" id="KW-0472">Membrane</keyword>
<dbReference type="PANTHER" id="PTHR18945">
    <property type="entry name" value="NEUROTRANSMITTER GATED ION CHANNEL"/>
    <property type="match status" value="1"/>
</dbReference>
<evidence type="ECO:0000256" key="2">
    <source>
        <dbReference type="ARBA" id="ARBA00022692"/>
    </source>
</evidence>
<evidence type="ECO:0000313" key="9">
    <source>
        <dbReference type="Proteomes" id="UP001152622"/>
    </source>
</evidence>
<keyword evidence="2 5" id="KW-0812">Transmembrane</keyword>
<keyword evidence="6" id="KW-0175">Coiled coil</keyword>
<evidence type="ECO:0000256" key="3">
    <source>
        <dbReference type="ARBA" id="ARBA00022989"/>
    </source>
</evidence>